<dbReference type="GO" id="GO:0004040">
    <property type="term" value="F:amidase activity"/>
    <property type="evidence" value="ECO:0007669"/>
    <property type="project" value="InterPro"/>
</dbReference>
<dbReference type="EMBL" id="CP117683">
    <property type="protein sequence ID" value="WDC92632.1"/>
    <property type="molecule type" value="Genomic_DNA"/>
</dbReference>
<evidence type="ECO:0000313" key="4">
    <source>
        <dbReference type="EMBL" id="WDC92632.1"/>
    </source>
</evidence>
<comment type="similarity">
    <text evidence="1">Belongs to the glycosyl hydrolase 73 family.</text>
</comment>
<keyword evidence="2 4" id="KW-0378">Hydrolase</keyword>
<evidence type="ECO:0000313" key="5">
    <source>
        <dbReference type="Proteomes" id="UP001215533"/>
    </source>
</evidence>
<name>A0AAJ5RGN9_LATCU</name>
<dbReference type="SMART" id="SM00047">
    <property type="entry name" value="LYZ2"/>
    <property type="match status" value="1"/>
</dbReference>
<dbReference type="AlphaFoldDB" id="A0AAJ5RGN9"/>
<gene>
    <name evidence="4" type="ORF">PSR33_04710</name>
</gene>
<evidence type="ECO:0000256" key="1">
    <source>
        <dbReference type="ARBA" id="ARBA00010266"/>
    </source>
</evidence>
<evidence type="ECO:0000256" key="2">
    <source>
        <dbReference type="ARBA" id="ARBA00022801"/>
    </source>
</evidence>
<dbReference type="Gene3D" id="4.10.80.30">
    <property type="entry name" value="DNA polymerase, domain 6"/>
    <property type="match status" value="1"/>
</dbReference>
<accession>A0AAJ5RGN9</accession>
<dbReference type="Pfam" id="PF01832">
    <property type="entry name" value="Glucosaminidase"/>
    <property type="match status" value="1"/>
</dbReference>
<dbReference type="PANTHER" id="PTHR33308:SF9">
    <property type="entry name" value="PEPTIDOGLYCAN HYDROLASE FLGJ"/>
    <property type="match status" value="1"/>
</dbReference>
<dbReference type="Proteomes" id="UP001215533">
    <property type="component" value="Chromosome"/>
</dbReference>
<dbReference type="PANTHER" id="PTHR33308">
    <property type="entry name" value="PEPTIDOGLYCAN HYDROLASE FLGJ"/>
    <property type="match status" value="1"/>
</dbReference>
<feature type="domain" description="Mannosyl-glycoprotein endo-beta-N-acetylglucosamidase-like" evidence="3">
    <location>
        <begin position="2"/>
        <end position="128"/>
    </location>
</feature>
<reference evidence="4" key="1">
    <citation type="submission" date="2023-02" db="EMBL/GenBank/DDBJ databases">
        <title>Complete genome sequence of Lactobacillus curvatus CACC879 isolated from Pig feces.</title>
        <authorList>
            <person name="Park S."/>
            <person name="Park M.A."/>
            <person name="Kim D.-H."/>
            <person name="Kim Y."/>
        </authorList>
    </citation>
    <scope>NUCLEOTIDE SEQUENCE</scope>
    <source>
        <strain evidence="4">CACC879</strain>
    </source>
</reference>
<organism evidence="4 5">
    <name type="scientific">Latilactobacillus curvatus</name>
    <name type="common">Lactobacillus curvatus</name>
    <dbReference type="NCBI Taxonomy" id="28038"/>
    <lineage>
        <taxon>Bacteria</taxon>
        <taxon>Bacillati</taxon>
        <taxon>Bacillota</taxon>
        <taxon>Bacilli</taxon>
        <taxon>Lactobacillales</taxon>
        <taxon>Lactobacillaceae</taxon>
        <taxon>Latilactobacillus</taxon>
    </lineage>
</organism>
<dbReference type="InterPro" id="IPR051056">
    <property type="entry name" value="Glycosyl_Hydrolase_73"/>
</dbReference>
<sequence>MYLLPSVSGAQAILESSWGQSLLATDANNLFGIKGEYNGQFSIMPTQEFVNGQYITVNAKFRKYPSWNESIEDHGDFLASNSRYNNLLHVTDYKKVTRLLQSDGYATAPTYATSLNRIIEQYHLYDWDNSVIDVNSADLNAASVEGNKIHIKGWHVNSKAANQQNSFLFLLDANTKAEVKRYRIQRKDRQDVKNTFPNVTTALNSGFDEEIPVTDDMYGRKFVVMSRYSGDVNGNSNNTDYLFNNVISFPDSTASHLDTFKITNNKIEITGWHASTASRTAQSSYLILMNASNGQEYKRYKITRNARPDVQAAVPYIYNSLNSGFKLEIPITSDMHGKTFKVISRYASQDNEQGSLSDANFDQTIGLNENISSINDGWMDAHMLHVRGWHAIDDIANKPYHTLIFMDANTNSELSRTTVTNTQRPDVQQAYPNVANSLNSGFSADINLTAKMKGKKIYVLSRYSKTANPNQDFIDSRLSRDISTFSTNENAENVGNIDELISNGATLKARGWHAANATKGKQYHFLILMDRNSNQEIKRVKVTNEKRTDVRAAVPYLYNSLNSGFNTDIPITNDLKGRYIYVISRYTSDSAGNKDAVDYLGNRTALIK</sequence>
<dbReference type="Gene3D" id="1.10.530.10">
    <property type="match status" value="1"/>
</dbReference>
<evidence type="ECO:0000259" key="3">
    <source>
        <dbReference type="SMART" id="SM00047"/>
    </source>
</evidence>
<proteinExistence type="inferred from homology"/>
<protein>
    <submittedName>
        <fullName evidence="4">Glycoside hydrolase family 73 protein</fullName>
    </submittedName>
</protein>
<dbReference type="InterPro" id="IPR002901">
    <property type="entry name" value="MGlyc_endo_b_GlcNAc-like_dom"/>
</dbReference>